<organism evidence="4 5">
    <name type="scientific">Brevibacterium luteolum</name>
    <dbReference type="NCBI Taxonomy" id="199591"/>
    <lineage>
        <taxon>Bacteria</taxon>
        <taxon>Bacillati</taxon>
        <taxon>Actinomycetota</taxon>
        <taxon>Actinomycetes</taxon>
        <taxon>Micrococcales</taxon>
        <taxon>Brevibacteriaceae</taxon>
        <taxon>Brevibacterium</taxon>
    </lineage>
</organism>
<comment type="caution">
    <text evidence="3">Lacks conserved residue(s) required for the propagation of feature annotation.</text>
</comment>
<evidence type="ECO:0000313" key="5">
    <source>
        <dbReference type="Proteomes" id="UP000235703"/>
    </source>
</evidence>
<dbReference type="PANTHER" id="PTHR30592:SF1">
    <property type="entry name" value="SULFUR CARRIER PROTEIN FDHD"/>
    <property type="match status" value="1"/>
</dbReference>
<dbReference type="GO" id="GO:0016783">
    <property type="term" value="F:sulfurtransferase activity"/>
    <property type="evidence" value="ECO:0007669"/>
    <property type="project" value="InterPro"/>
</dbReference>
<comment type="similarity">
    <text evidence="3">Belongs to the FdhD family.</text>
</comment>
<dbReference type="RefSeq" id="WP_102162354.1">
    <property type="nucleotide sequence ID" value="NZ_PNFZ01000004.1"/>
</dbReference>
<dbReference type="GO" id="GO:0005737">
    <property type="term" value="C:cytoplasm"/>
    <property type="evidence" value="ECO:0007669"/>
    <property type="project" value="UniProtKB-SubCell"/>
</dbReference>
<dbReference type="SUPFAM" id="SSF53927">
    <property type="entry name" value="Cytidine deaminase-like"/>
    <property type="match status" value="1"/>
</dbReference>
<accession>A0A2N6PH46</accession>
<keyword evidence="2 3" id="KW-0501">Molybdenum cofactor biosynthesis</keyword>
<comment type="caution">
    <text evidence="4">The sequence shown here is derived from an EMBL/GenBank/DDBJ whole genome shotgun (WGS) entry which is preliminary data.</text>
</comment>
<evidence type="ECO:0000256" key="3">
    <source>
        <dbReference type="HAMAP-Rule" id="MF_00187"/>
    </source>
</evidence>
<keyword evidence="5" id="KW-1185">Reference proteome</keyword>
<dbReference type="InterPro" id="IPR003786">
    <property type="entry name" value="FdhD"/>
</dbReference>
<comment type="subcellular location">
    <subcellularLocation>
        <location evidence="3">Cytoplasm</location>
    </subcellularLocation>
</comment>
<dbReference type="GO" id="GO:0006777">
    <property type="term" value="P:Mo-molybdopterin cofactor biosynthetic process"/>
    <property type="evidence" value="ECO:0007669"/>
    <property type="project" value="UniProtKB-UniRule"/>
</dbReference>
<dbReference type="EMBL" id="PNFZ01000004">
    <property type="protein sequence ID" value="PMB98008.1"/>
    <property type="molecule type" value="Genomic_DNA"/>
</dbReference>
<evidence type="ECO:0000313" key="4">
    <source>
        <dbReference type="EMBL" id="PMB98008.1"/>
    </source>
</evidence>
<dbReference type="OrthoDB" id="3197277at2"/>
<dbReference type="InterPro" id="IPR016193">
    <property type="entry name" value="Cytidine_deaminase-like"/>
</dbReference>
<dbReference type="AlphaFoldDB" id="A0A2N6PH46"/>
<dbReference type="Gene3D" id="3.40.140.10">
    <property type="entry name" value="Cytidine Deaminase, domain 2"/>
    <property type="match status" value="1"/>
</dbReference>
<keyword evidence="1 3" id="KW-0963">Cytoplasm</keyword>
<dbReference type="PANTHER" id="PTHR30592">
    <property type="entry name" value="FORMATE DEHYDROGENASE"/>
    <property type="match status" value="1"/>
</dbReference>
<protein>
    <recommendedName>
        <fullName evidence="3">Sulfur carrier protein FdhD</fullName>
    </recommendedName>
</protein>
<gene>
    <name evidence="3" type="primary">fdhD</name>
    <name evidence="4" type="ORF">CJ198_08995</name>
</gene>
<evidence type="ECO:0000256" key="1">
    <source>
        <dbReference type="ARBA" id="ARBA00022490"/>
    </source>
</evidence>
<keyword evidence="4" id="KW-0808">Transferase</keyword>
<comment type="function">
    <text evidence="3">Required for formate dehydrogenase (FDH) activity. Acts as a sulfur carrier protein that transfers sulfur from IscS to the molybdenum cofactor prior to its insertion into FDH.</text>
</comment>
<dbReference type="NCBIfam" id="NF001943">
    <property type="entry name" value="PRK00724.1-2"/>
    <property type="match status" value="1"/>
</dbReference>
<sequence length="288" mass="30642">MRRVVRSRVHRFDASGEVRARADALAGEEPLEVRLDGEQFTVTMRTPGDDVELVAGFLLTEGVITSMADIVEVDFASGLEPDGSRNYNVAAVRLQPGVWDRETFRARQVYTSSACGICGTASIEAVRKESAYPVAAPQPGFISPSAVLALPELLRSHQGLFDSTGGVHAAALFAAPEAGEDGGEPGEPGEPELLVLREDVGRHNAVDKVLGWALEQKLLPADRAVLQVSGRASFELVQKAAMAGIPMLSAVSAPSALAVDLGRELGVTVIGFNRGSTFNAYSHEQRLH</sequence>
<proteinExistence type="inferred from homology"/>
<evidence type="ECO:0000256" key="2">
    <source>
        <dbReference type="ARBA" id="ARBA00023150"/>
    </source>
</evidence>
<reference evidence="4 5" key="1">
    <citation type="submission" date="2017-09" db="EMBL/GenBank/DDBJ databases">
        <title>Bacterial strain isolated from the female urinary microbiota.</title>
        <authorList>
            <person name="Thomas-White K."/>
            <person name="Kumar N."/>
            <person name="Forster S."/>
            <person name="Putonti C."/>
            <person name="Lawley T."/>
            <person name="Wolfe A.J."/>
        </authorList>
    </citation>
    <scope>NUCLEOTIDE SEQUENCE [LARGE SCALE GENOMIC DNA]</scope>
    <source>
        <strain evidence="4 5">UMB0680</strain>
    </source>
</reference>
<dbReference type="PIRSF" id="PIRSF015626">
    <property type="entry name" value="FdhD"/>
    <property type="match status" value="1"/>
</dbReference>
<dbReference type="NCBIfam" id="TIGR00129">
    <property type="entry name" value="fdhD_narQ"/>
    <property type="match status" value="1"/>
</dbReference>
<feature type="active site" description="Cysteine persulfide intermediate" evidence="3">
    <location>
        <position position="115"/>
    </location>
</feature>
<dbReference type="Proteomes" id="UP000235703">
    <property type="component" value="Unassembled WGS sequence"/>
</dbReference>
<name>A0A2N6PH46_9MICO</name>
<dbReference type="Gene3D" id="3.10.20.10">
    <property type="match status" value="1"/>
</dbReference>
<dbReference type="HAMAP" id="MF_00187">
    <property type="entry name" value="FdhD"/>
    <property type="match status" value="1"/>
</dbReference>
<dbReference type="GO" id="GO:0097163">
    <property type="term" value="F:sulfur carrier activity"/>
    <property type="evidence" value="ECO:0007669"/>
    <property type="project" value="UniProtKB-UniRule"/>
</dbReference>
<dbReference type="Pfam" id="PF02634">
    <property type="entry name" value="FdhD-NarQ"/>
    <property type="match status" value="1"/>
</dbReference>